<feature type="binding site" evidence="14">
    <location>
        <position position="195"/>
    </location>
    <ligand>
        <name>[4Fe-4S] cluster</name>
        <dbReference type="ChEBI" id="CHEBI:49883"/>
    </ligand>
</feature>
<dbReference type="EMBL" id="FOVJ01000001">
    <property type="protein sequence ID" value="SFN29401.1"/>
    <property type="molecule type" value="Genomic_DNA"/>
</dbReference>
<dbReference type="GO" id="GO:0046872">
    <property type="term" value="F:metal ion binding"/>
    <property type="evidence" value="ECO:0007669"/>
    <property type="project" value="UniProtKB-KW"/>
</dbReference>
<dbReference type="NCBIfam" id="TIGR02055">
    <property type="entry name" value="APS_reductase"/>
    <property type="match status" value="1"/>
</dbReference>
<evidence type="ECO:0000256" key="13">
    <source>
        <dbReference type="ARBA" id="ARBA00048441"/>
    </source>
</evidence>
<feature type="binding site" evidence="14">
    <location>
        <position position="110"/>
    </location>
    <ligand>
        <name>[4Fe-4S] cluster</name>
        <dbReference type="ChEBI" id="CHEBI:49883"/>
    </ligand>
</feature>
<keyword evidence="5 14" id="KW-0408">Iron</keyword>
<comment type="similarity">
    <text evidence="1 14">Belongs to the PAPS reductase family. CysH subfamily.</text>
</comment>
<evidence type="ECO:0000256" key="4">
    <source>
        <dbReference type="ARBA" id="ARBA00023002"/>
    </source>
</evidence>
<evidence type="ECO:0000313" key="17">
    <source>
        <dbReference type="EMBL" id="SFN29401.1"/>
    </source>
</evidence>
<dbReference type="PANTHER" id="PTHR46482">
    <property type="entry name" value="5'-ADENYLYLSULFATE REDUCTASE 3, CHLOROPLASTIC"/>
    <property type="match status" value="1"/>
</dbReference>
<dbReference type="GO" id="GO:0051539">
    <property type="term" value="F:4 iron, 4 sulfur cluster binding"/>
    <property type="evidence" value="ECO:0007669"/>
    <property type="project" value="UniProtKB-UniRule"/>
</dbReference>
<evidence type="ECO:0000256" key="14">
    <source>
        <dbReference type="HAMAP-Rule" id="MF_00063"/>
    </source>
</evidence>
<dbReference type="OrthoDB" id="9794018at2"/>
<evidence type="ECO:0000256" key="1">
    <source>
        <dbReference type="ARBA" id="ARBA00009732"/>
    </source>
</evidence>
<keyword evidence="2 14" id="KW-0963">Cytoplasm</keyword>
<comment type="cofactor">
    <cofactor evidence="14">
        <name>[4Fe-4S] cluster</name>
        <dbReference type="ChEBI" id="CHEBI:49883"/>
    </cofactor>
    <text evidence="14">Binds 1 [4Fe-4S] cluster per subunit.</text>
</comment>
<dbReference type="STRING" id="1266925.GCA_000619905_00560"/>
<dbReference type="SUPFAM" id="SSF52402">
    <property type="entry name" value="Adenine nucleotide alpha hydrolases-like"/>
    <property type="match status" value="1"/>
</dbReference>
<evidence type="ECO:0000256" key="8">
    <source>
        <dbReference type="ARBA" id="ARBA00024327"/>
    </source>
</evidence>
<feature type="binding site" evidence="14">
    <location>
        <position position="192"/>
    </location>
    <ligand>
        <name>[4Fe-4S] cluster</name>
        <dbReference type="ChEBI" id="CHEBI:49883"/>
    </ligand>
</feature>
<sequence>MSLDHKISEVRALLDWVQRDYAPATFACSFGAEDMVLMDLIAQHYPGITVFTLDTGRLPEETYSLMRDVADRYGIHVPVYFPESAAVEAYVAQNGPNGFYDSVELRKKCCHIRKVEPLKRALHGKRAWITGLRRDQAPTRKELAVSEFDAGNGLQKISPLLDWSLSDVWAYIKQFNVPYSALHDRGYTSIGCAPCTRAITPGEEVRAGRWWWEDPEIRECGLHPDKRRVTPTVFAAGTDRASGQEKGGEGVEEEEHGALAGAARETIRIDQ</sequence>
<evidence type="ECO:0000256" key="7">
    <source>
        <dbReference type="ARBA" id="ARBA00024298"/>
    </source>
</evidence>
<dbReference type="InterPro" id="IPR002500">
    <property type="entry name" value="PAPS_reduct_dom"/>
</dbReference>
<evidence type="ECO:0000256" key="3">
    <source>
        <dbReference type="ARBA" id="ARBA00022723"/>
    </source>
</evidence>
<keyword evidence="6 14" id="KW-0411">Iron-sulfur</keyword>
<dbReference type="CDD" id="cd23945">
    <property type="entry name" value="PAPS_reductase"/>
    <property type="match status" value="1"/>
</dbReference>
<evidence type="ECO:0000256" key="9">
    <source>
        <dbReference type="ARBA" id="ARBA00024386"/>
    </source>
</evidence>
<dbReference type="RefSeq" id="WP_083396574.1">
    <property type="nucleotide sequence ID" value="NZ_FOVJ01000001.1"/>
</dbReference>
<protein>
    <recommendedName>
        <fullName evidence="10 14">Adenosine 5'-phosphosulfate reductase</fullName>
        <shortName evidence="14">APS reductase</shortName>
        <ecNumber evidence="9 14">1.8.4.10</ecNumber>
    </recommendedName>
    <alternativeName>
        <fullName evidence="12 14">5'-adenylylsulfate reductase</fullName>
    </alternativeName>
    <alternativeName>
        <fullName evidence="11 14">Thioredoxin-dependent 5'-adenylylsulfate reductase</fullName>
    </alternativeName>
</protein>
<reference evidence="18" key="1">
    <citation type="submission" date="2016-10" db="EMBL/GenBank/DDBJ databases">
        <authorList>
            <person name="Varghese N."/>
        </authorList>
    </citation>
    <scope>NUCLEOTIDE SEQUENCE [LARGE SCALE GENOMIC DNA]</scope>
    <source>
        <strain evidence="18">Nsp8</strain>
    </source>
</reference>
<dbReference type="GO" id="GO:0070814">
    <property type="term" value="P:hydrogen sulfide biosynthetic process"/>
    <property type="evidence" value="ECO:0007669"/>
    <property type="project" value="UniProtKB-UniRule"/>
</dbReference>
<dbReference type="EC" id="1.8.4.10" evidence="9 14"/>
<evidence type="ECO:0000256" key="6">
    <source>
        <dbReference type="ARBA" id="ARBA00023014"/>
    </source>
</evidence>
<keyword evidence="18" id="KW-1185">Reference proteome</keyword>
<dbReference type="GO" id="GO:0004604">
    <property type="term" value="F:phosphoadenylyl-sulfate reductase (thioredoxin) activity"/>
    <property type="evidence" value="ECO:0007669"/>
    <property type="project" value="UniProtKB-UniRule"/>
</dbReference>
<comment type="function">
    <text evidence="7 14">Catalyzes the formation of sulfite from adenosine 5'-phosphosulfate (APS) using thioredoxin as an electron donor.</text>
</comment>
<keyword evidence="3 14" id="KW-0479">Metal-binding</keyword>
<comment type="pathway">
    <text evidence="8 14">Sulfur metabolism; hydrogen sulfide biosynthesis; sulfite from sulfate.</text>
</comment>
<organism evidence="17 18">
    <name type="scientific">Nitrosospira briensis</name>
    <dbReference type="NCBI Taxonomy" id="35799"/>
    <lineage>
        <taxon>Bacteria</taxon>
        <taxon>Pseudomonadati</taxon>
        <taxon>Pseudomonadota</taxon>
        <taxon>Betaproteobacteria</taxon>
        <taxon>Nitrosomonadales</taxon>
        <taxon>Nitrosomonadaceae</taxon>
        <taxon>Nitrosospira</taxon>
    </lineage>
</organism>
<dbReference type="GO" id="GO:0043866">
    <property type="term" value="F:adenylyl-sulfate reductase (thioredoxin) activity"/>
    <property type="evidence" value="ECO:0007669"/>
    <property type="project" value="UniProtKB-EC"/>
</dbReference>
<dbReference type="GO" id="GO:0019379">
    <property type="term" value="P:sulfate assimilation, phosphoadenylyl sulfate reduction by phosphoadenylyl-sulfate reductase (thioredoxin)"/>
    <property type="evidence" value="ECO:0007669"/>
    <property type="project" value="UniProtKB-UniRule"/>
</dbReference>
<evidence type="ECO:0000256" key="5">
    <source>
        <dbReference type="ARBA" id="ARBA00023004"/>
    </source>
</evidence>
<dbReference type="InterPro" id="IPR004511">
    <property type="entry name" value="PAPS/APS_Rdtase"/>
</dbReference>
<dbReference type="NCBIfam" id="TIGR00434">
    <property type="entry name" value="cysH"/>
    <property type="match status" value="1"/>
</dbReference>
<dbReference type="GO" id="GO:0019344">
    <property type="term" value="P:cysteine biosynthetic process"/>
    <property type="evidence" value="ECO:0007669"/>
    <property type="project" value="InterPro"/>
</dbReference>
<accession>A0A1I4XU40</accession>
<dbReference type="PANTHER" id="PTHR46482:SF9">
    <property type="entry name" value="5'-ADENYLYLSULFATE REDUCTASE 1, CHLOROPLASTIC"/>
    <property type="match status" value="1"/>
</dbReference>
<evidence type="ECO:0000313" key="18">
    <source>
        <dbReference type="Proteomes" id="UP000183107"/>
    </source>
</evidence>
<gene>
    <name evidence="14" type="primary">cysH</name>
    <name evidence="17" type="ORF">SAMN05216386_0320</name>
</gene>
<evidence type="ECO:0000256" key="15">
    <source>
        <dbReference type="SAM" id="MobiDB-lite"/>
    </source>
</evidence>
<evidence type="ECO:0000259" key="16">
    <source>
        <dbReference type="Pfam" id="PF01507"/>
    </source>
</evidence>
<feature type="binding site" evidence="14">
    <location>
        <position position="109"/>
    </location>
    <ligand>
        <name>[4Fe-4S] cluster</name>
        <dbReference type="ChEBI" id="CHEBI:49883"/>
    </ligand>
</feature>
<comment type="subcellular location">
    <subcellularLocation>
        <location evidence="14">Cytoplasm</location>
    </subcellularLocation>
</comment>
<name>A0A1I4XU40_9PROT</name>
<comment type="catalytic activity">
    <reaction evidence="13 14">
        <text>[thioredoxin]-disulfide + sulfite + AMP + 2 H(+) = adenosine 5'-phosphosulfate + [thioredoxin]-dithiol</text>
        <dbReference type="Rhea" id="RHEA:21976"/>
        <dbReference type="Rhea" id="RHEA-COMP:10698"/>
        <dbReference type="Rhea" id="RHEA-COMP:10700"/>
        <dbReference type="ChEBI" id="CHEBI:15378"/>
        <dbReference type="ChEBI" id="CHEBI:17359"/>
        <dbReference type="ChEBI" id="CHEBI:29950"/>
        <dbReference type="ChEBI" id="CHEBI:50058"/>
        <dbReference type="ChEBI" id="CHEBI:58243"/>
        <dbReference type="ChEBI" id="CHEBI:456215"/>
        <dbReference type="EC" id="1.8.4.10"/>
    </reaction>
</comment>
<dbReference type="InterPro" id="IPR011798">
    <property type="entry name" value="APS_reductase"/>
</dbReference>
<feature type="domain" description="Phosphoadenosine phosphosulphate reductase" evidence="16">
    <location>
        <begin position="25"/>
        <end position="198"/>
    </location>
</feature>
<keyword evidence="4 14" id="KW-0560">Oxidoreductase</keyword>
<dbReference type="InterPro" id="IPR014729">
    <property type="entry name" value="Rossmann-like_a/b/a_fold"/>
</dbReference>
<dbReference type="GO" id="GO:0005737">
    <property type="term" value="C:cytoplasm"/>
    <property type="evidence" value="ECO:0007669"/>
    <property type="project" value="UniProtKB-SubCell"/>
</dbReference>
<dbReference type="HAMAP" id="MF_00063">
    <property type="entry name" value="CysH"/>
    <property type="match status" value="1"/>
</dbReference>
<evidence type="ECO:0000256" key="12">
    <source>
        <dbReference type="ARBA" id="ARBA00032041"/>
    </source>
</evidence>
<dbReference type="Proteomes" id="UP000183107">
    <property type="component" value="Unassembled WGS sequence"/>
</dbReference>
<feature type="active site" description="Nucleophile; cysteine thiosulfonate intermediate" evidence="14">
    <location>
        <position position="220"/>
    </location>
</feature>
<dbReference type="Pfam" id="PF01507">
    <property type="entry name" value="PAPS_reduct"/>
    <property type="match status" value="1"/>
</dbReference>
<dbReference type="PIRSF" id="PIRSF000857">
    <property type="entry name" value="PAPS_reductase"/>
    <property type="match status" value="1"/>
</dbReference>
<proteinExistence type="inferred from homology"/>
<evidence type="ECO:0000256" key="2">
    <source>
        <dbReference type="ARBA" id="ARBA00022490"/>
    </source>
</evidence>
<dbReference type="NCBIfam" id="NF002537">
    <property type="entry name" value="PRK02090.1"/>
    <property type="match status" value="1"/>
</dbReference>
<evidence type="ECO:0000256" key="11">
    <source>
        <dbReference type="ARBA" id="ARBA00030894"/>
    </source>
</evidence>
<dbReference type="Gene3D" id="3.40.50.620">
    <property type="entry name" value="HUPs"/>
    <property type="match status" value="1"/>
</dbReference>
<evidence type="ECO:0000256" key="10">
    <source>
        <dbReference type="ARBA" id="ARBA00029514"/>
    </source>
</evidence>
<feature type="region of interest" description="Disordered" evidence="15">
    <location>
        <begin position="236"/>
        <end position="271"/>
    </location>
</feature>
<dbReference type="AlphaFoldDB" id="A0A1I4XU40"/>